<feature type="domain" description="Gfo/Idh/MocA-like oxidoreductase C-terminal" evidence="2">
    <location>
        <begin position="146"/>
        <end position="359"/>
    </location>
</feature>
<gene>
    <name evidence="3" type="ORF">TOLI1172_LOCUS3782</name>
</gene>
<name>A0A7S0ZEL3_9RHOD</name>
<dbReference type="Pfam" id="PF02894">
    <property type="entry name" value="GFO_IDH_MocA_C"/>
    <property type="match status" value="1"/>
</dbReference>
<feature type="domain" description="Gfo/Idh/MocA-like oxidoreductase N-terminal" evidence="1">
    <location>
        <begin position="4"/>
        <end position="132"/>
    </location>
</feature>
<dbReference type="InterPro" id="IPR000683">
    <property type="entry name" value="Gfo/Idh/MocA-like_OxRdtase_N"/>
</dbReference>
<dbReference type="EMBL" id="HBFP01005338">
    <property type="protein sequence ID" value="CAD8819393.1"/>
    <property type="molecule type" value="Transcribed_RNA"/>
</dbReference>
<protein>
    <recommendedName>
        <fullName evidence="4">Gfo/Idh/MocA-like oxidoreductase N-terminal domain-containing protein</fullName>
    </recommendedName>
</protein>
<dbReference type="PANTHER" id="PTHR43593:SF1">
    <property type="entry name" value="INOSITOL 2-DEHYDROGENASE"/>
    <property type="match status" value="1"/>
</dbReference>
<proteinExistence type="predicted"/>
<dbReference type="SUPFAM" id="SSF55347">
    <property type="entry name" value="Glyceraldehyde-3-phosphate dehydrogenase-like, C-terminal domain"/>
    <property type="match status" value="1"/>
</dbReference>
<evidence type="ECO:0000259" key="1">
    <source>
        <dbReference type="Pfam" id="PF01408"/>
    </source>
</evidence>
<dbReference type="Pfam" id="PF01408">
    <property type="entry name" value="GFO_IDH_MocA"/>
    <property type="match status" value="1"/>
</dbReference>
<dbReference type="InterPro" id="IPR004104">
    <property type="entry name" value="Gfo/Idh/MocA-like_OxRdtase_C"/>
</dbReference>
<reference evidence="3" key="1">
    <citation type="submission" date="2021-01" db="EMBL/GenBank/DDBJ databases">
        <authorList>
            <person name="Corre E."/>
            <person name="Pelletier E."/>
            <person name="Niang G."/>
            <person name="Scheremetjew M."/>
            <person name="Finn R."/>
            <person name="Kale V."/>
            <person name="Holt S."/>
            <person name="Cochrane G."/>
            <person name="Meng A."/>
            <person name="Brown T."/>
            <person name="Cohen L."/>
        </authorList>
    </citation>
    <scope>NUCLEOTIDE SEQUENCE</scope>
    <source>
        <strain evidence="3">CCMP3278</strain>
    </source>
</reference>
<evidence type="ECO:0008006" key="4">
    <source>
        <dbReference type="Google" id="ProtNLM"/>
    </source>
</evidence>
<dbReference type="SUPFAM" id="SSF51735">
    <property type="entry name" value="NAD(P)-binding Rossmann-fold domains"/>
    <property type="match status" value="1"/>
</dbReference>
<dbReference type="Gene3D" id="3.40.50.720">
    <property type="entry name" value="NAD(P)-binding Rossmann-like Domain"/>
    <property type="match status" value="1"/>
</dbReference>
<accession>A0A7S0ZEL3</accession>
<dbReference type="InterPro" id="IPR050424">
    <property type="entry name" value="Gfo-Idh-MocA_inositol_DH"/>
</dbReference>
<evidence type="ECO:0000259" key="2">
    <source>
        <dbReference type="Pfam" id="PF02894"/>
    </source>
</evidence>
<sequence>MSTLRYSVIGTGLMGVEHIMNLSVLKNVLNYDLEIVAIADPHEPSRISAITAASPHFNPMQFSDYKIMLQQQHTDVVIIATPNFHHVEVLLYVLKEYPKMHILCEKPMCTTVDDCRKVIDASQSRSGRLWIGLEYRYMPPVARIIEEVRAGTVGRLRMVSIREHRFPFLVKVDNWNRFSVNTGGTLVEKCCHFFDLFNEMNEGRAPISVFAEGAQNVNHLSETYDGKKSDILDNAFVLLQYDNGVRAMLDLCMFAEATHNQEEVCAVGDEGKVEAFLPSHEFRIGRRGEHSIGKVHSEIIIEPKVKFPGHHYGSSQLEHMDFYECIQTSLTPKVSPQNGMISVAVGVAAHLSIQERRVVYMSEILNS</sequence>
<dbReference type="Gene3D" id="3.30.360.10">
    <property type="entry name" value="Dihydrodipicolinate Reductase, domain 2"/>
    <property type="match status" value="1"/>
</dbReference>
<dbReference type="InterPro" id="IPR036291">
    <property type="entry name" value="NAD(P)-bd_dom_sf"/>
</dbReference>
<organism evidence="3">
    <name type="scientific">Timspurckia oligopyrenoides</name>
    <dbReference type="NCBI Taxonomy" id="708627"/>
    <lineage>
        <taxon>Eukaryota</taxon>
        <taxon>Rhodophyta</taxon>
        <taxon>Bangiophyceae</taxon>
        <taxon>Porphyridiales</taxon>
        <taxon>Porphyridiaceae</taxon>
        <taxon>Timspurckia</taxon>
    </lineage>
</organism>
<dbReference type="GO" id="GO:0000166">
    <property type="term" value="F:nucleotide binding"/>
    <property type="evidence" value="ECO:0007669"/>
    <property type="project" value="InterPro"/>
</dbReference>
<evidence type="ECO:0000313" key="3">
    <source>
        <dbReference type="EMBL" id="CAD8819393.1"/>
    </source>
</evidence>
<dbReference type="AlphaFoldDB" id="A0A7S0ZEL3"/>
<dbReference type="PANTHER" id="PTHR43593">
    <property type="match status" value="1"/>
</dbReference>